<dbReference type="GO" id="GO:0005737">
    <property type="term" value="C:cytoplasm"/>
    <property type="evidence" value="ECO:0007669"/>
    <property type="project" value="TreeGrafter"/>
</dbReference>
<dbReference type="Proteomes" id="UP000323506">
    <property type="component" value="Chromosome D05"/>
</dbReference>
<evidence type="ECO:0000313" key="1">
    <source>
        <dbReference type="EMBL" id="TYG71626.1"/>
    </source>
</evidence>
<dbReference type="Pfam" id="PF03321">
    <property type="entry name" value="GH3"/>
    <property type="match status" value="1"/>
</dbReference>
<keyword evidence="2" id="KW-1185">Reference proteome</keyword>
<protein>
    <submittedName>
        <fullName evidence="1">Uncharacterized protein</fullName>
    </submittedName>
</protein>
<dbReference type="InterPro" id="IPR004993">
    <property type="entry name" value="GH3"/>
</dbReference>
<dbReference type="PANTHER" id="PTHR31901:SF95">
    <property type="entry name" value="INDOLE-3-ACETIC ACID-AMIDO SYNTHETASE GH3.17-LIKE"/>
    <property type="match status" value="1"/>
</dbReference>
<evidence type="ECO:0000313" key="2">
    <source>
        <dbReference type="Proteomes" id="UP000323506"/>
    </source>
</evidence>
<dbReference type="PANTHER" id="PTHR31901">
    <property type="entry name" value="GH3 DOMAIN-CONTAINING PROTEIN"/>
    <property type="match status" value="1"/>
</dbReference>
<proteinExistence type="predicted"/>
<gene>
    <name evidence="1" type="ORF">ES288_D05G412200v1</name>
</gene>
<dbReference type="AlphaFoldDB" id="A0A5D2CUG1"/>
<reference evidence="1 2" key="1">
    <citation type="submission" date="2019-06" db="EMBL/GenBank/DDBJ databases">
        <title>WGS assembly of Gossypium darwinii.</title>
        <authorList>
            <person name="Chen Z.J."/>
            <person name="Sreedasyam A."/>
            <person name="Ando A."/>
            <person name="Song Q."/>
            <person name="De L."/>
            <person name="Hulse-Kemp A."/>
            <person name="Ding M."/>
            <person name="Ye W."/>
            <person name="Kirkbride R."/>
            <person name="Jenkins J."/>
            <person name="Plott C."/>
            <person name="Lovell J."/>
            <person name="Lin Y.-M."/>
            <person name="Vaughn R."/>
            <person name="Liu B."/>
            <person name="Li W."/>
            <person name="Simpson S."/>
            <person name="Scheffler B."/>
            <person name="Saski C."/>
            <person name="Grover C."/>
            <person name="Hu G."/>
            <person name="Conover J."/>
            <person name="Carlson J."/>
            <person name="Shu S."/>
            <person name="Boston L."/>
            <person name="Williams M."/>
            <person name="Peterson D."/>
            <person name="Mcgee K."/>
            <person name="Jones D."/>
            <person name="Wendel J."/>
            <person name="Stelly D."/>
            <person name="Grimwood J."/>
            <person name="Schmutz J."/>
        </authorList>
    </citation>
    <scope>NUCLEOTIDE SEQUENCE [LARGE SCALE GENOMIC DNA]</scope>
    <source>
        <strain evidence="1">1808015.09</strain>
    </source>
</reference>
<name>A0A5D2CUG1_GOSDA</name>
<organism evidence="1 2">
    <name type="scientific">Gossypium darwinii</name>
    <name type="common">Darwin's cotton</name>
    <name type="synonym">Gossypium barbadense var. darwinii</name>
    <dbReference type="NCBI Taxonomy" id="34276"/>
    <lineage>
        <taxon>Eukaryota</taxon>
        <taxon>Viridiplantae</taxon>
        <taxon>Streptophyta</taxon>
        <taxon>Embryophyta</taxon>
        <taxon>Tracheophyta</taxon>
        <taxon>Spermatophyta</taxon>
        <taxon>Magnoliopsida</taxon>
        <taxon>eudicotyledons</taxon>
        <taxon>Gunneridae</taxon>
        <taxon>Pentapetalae</taxon>
        <taxon>rosids</taxon>
        <taxon>malvids</taxon>
        <taxon>Malvales</taxon>
        <taxon>Malvaceae</taxon>
        <taxon>Malvoideae</taxon>
        <taxon>Gossypium</taxon>
    </lineage>
</organism>
<sequence>MADLMGTKDYENGLNFLEELTENGHRMQEQVLEEILLRNAGTEYLTRFLHGRTDKQLFKNNVPIVTYEDIKPYIDRIANGETSNILLADPISEFIQRYAIRSG</sequence>
<accession>A0A5D2CUG1</accession>
<dbReference type="GO" id="GO:0016881">
    <property type="term" value="F:acid-amino acid ligase activity"/>
    <property type="evidence" value="ECO:0007669"/>
    <property type="project" value="TreeGrafter"/>
</dbReference>
<dbReference type="EMBL" id="CM017705">
    <property type="protein sequence ID" value="TYG71626.1"/>
    <property type="molecule type" value="Genomic_DNA"/>
</dbReference>